<dbReference type="Proteomes" id="UP001610335">
    <property type="component" value="Unassembled WGS sequence"/>
</dbReference>
<dbReference type="InterPro" id="IPR006047">
    <property type="entry name" value="GH13_cat_dom"/>
</dbReference>
<name>A0ABR4IJR0_9EURO</name>
<evidence type="ECO:0000259" key="3">
    <source>
        <dbReference type="SMART" id="SM00642"/>
    </source>
</evidence>
<feature type="domain" description="Glycosyl hydrolase family 13 catalytic" evidence="3">
    <location>
        <begin position="28"/>
        <end position="446"/>
    </location>
</feature>
<dbReference type="GO" id="GO:0016787">
    <property type="term" value="F:hydrolase activity"/>
    <property type="evidence" value="ECO:0007669"/>
    <property type="project" value="UniProtKB-KW"/>
</dbReference>
<keyword evidence="2" id="KW-0462">Maltose metabolism</keyword>
<dbReference type="Pfam" id="PF00128">
    <property type="entry name" value="Alpha-amylase"/>
    <property type="match status" value="1"/>
</dbReference>
<comment type="caution">
    <text evidence="4">The sequence shown here is derived from an EMBL/GenBank/DDBJ whole genome shotgun (WGS) entry which is preliminary data.</text>
</comment>
<accession>A0ABR4IJR0</accession>
<comment type="similarity">
    <text evidence="1">Belongs to the glycosyl hydrolase 13 family.</text>
</comment>
<evidence type="ECO:0000313" key="5">
    <source>
        <dbReference type="Proteomes" id="UP001610335"/>
    </source>
</evidence>
<dbReference type="PANTHER" id="PTHR10357:SF232">
    <property type="entry name" value="GLYCOSYL HYDROLASE FAMILY 13 CATALYTIC DOMAIN-CONTAINING PROTEIN"/>
    <property type="match status" value="1"/>
</dbReference>
<dbReference type="Gene3D" id="3.20.20.80">
    <property type="entry name" value="Glycosidases"/>
    <property type="match status" value="1"/>
</dbReference>
<gene>
    <name evidence="4" type="ORF">BDW59DRAFT_171122</name>
</gene>
<evidence type="ECO:0000313" key="4">
    <source>
        <dbReference type="EMBL" id="KAL2827988.1"/>
    </source>
</evidence>
<evidence type="ECO:0000256" key="1">
    <source>
        <dbReference type="ARBA" id="ARBA00008061"/>
    </source>
</evidence>
<dbReference type="InterPro" id="IPR013780">
    <property type="entry name" value="Glyco_hydro_b"/>
</dbReference>
<dbReference type="SUPFAM" id="SSF51011">
    <property type="entry name" value="Glycosyl hydrolase domain"/>
    <property type="match status" value="1"/>
</dbReference>
<protein>
    <submittedName>
        <fullName evidence="4">Glycoside hydrolase superfamily</fullName>
    </submittedName>
</protein>
<keyword evidence="5" id="KW-1185">Reference proteome</keyword>
<dbReference type="CDD" id="cd11333">
    <property type="entry name" value="AmyAc_SI_OligoGlu_DGase"/>
    <property type="match status" value="1"/>
</dbReference>
<sequence>MPSLEYTQAETPLPDNLKKWWKESCVYQVYPSSFCDSNGDGIGDIQGIISKLDYIKNLGSDIIWLNPIFSSPQVDMGYDISDYYGIHPPYGTLQDLDELAAGIHSRGMKLVLDLVVNHTSDQHRWFQESRSSVINAYRDWYIWRKPVFRDGERHPPNNWRSYFGGSAWTYDEGTGEYYLHLFASEQPDLNWENPQVPAAVHDIVRYWLDHGADGFRMDVINFISKDQTFPDAPITNPGSPWQTGKQFYACGPRLHEYLQGIGKILKEYDAFSVGEMLDVDDAAEILKAVGHDREEVNMAFHFEIVNMDHGPTDKFAQRKWDLGELKSIVSKWQHFMHDNHGWNAIYLENHDQGRSVSRFASDQPEHRELSAKLLATLLGCQSGTLFVYQGQELGMPNVPQDWPLDNYRDIETLNHWKELTSSNPEKTSLHQSALTEYRLKSRDNSRTPMQWDDSLNAGFSTAKPWIPVHKDYATLNAAAQVKDPGSVYWYWSKILEFRKLYSDTLVYGSFALVEAENRDVFAFVRSPSARSQLPPQALIVLNFRPYEVSWTLPPKVISNPRHVVLSNYPERIGSKLTESGSISLGPMEALVCFG</sequence>
<dbReference type="Gene3D" id="3.90.400.10">
    <property type="entry name" value="Oligo-1,6-glucosidase, Domain 2"/>
    <property type="match status" value="1"/>
</dbReference>
<dbReference type="InterPro" id="IPR045857">
    <property type="entry name" value="O16G_dom_2"/>
</dbReference>
<dbReference type="PANTHER" id="PTHR10357">
    <property type="entry name" value="ALPHA-AMYLASE FAMILY MEMBER"/>
    <property type="match status" value="1"/>
</dbReference>
<evidence type="ECO:0000256" key="2">
    <source>
        <dbReference type="ARBA" id="ARBA00026248"/>
    </source>
</evidence>
<dbReference type="SUPFAM" id="SSF51445">
    <property type="entry name" value="(Trans)glycosidases"/>
    <property type="match status" value="1"/>
</dbReference>
<dbReference type="InterPro" id="IPR017853">
    <property type="entry name" value="GH"/>
</dbReference>
<dbReference type="SMART" id="SM00642">
    <property type="entry name" value="Aamy"/>
    <property type="match status" value="1"/>
</dbReference>
<keyword evidence="4" id="KW-0378">Hydrolase</keyword>
<dbReference type="EMBL" id="JBFXLS010000022">
    <property type="protein sequence ID" value="KAL2827988.1"/>
    <property type="molecule type" value="Genomic_DNA"/>
</dbReference>
<organism evidence="4 5">
    <name type="scientific">Aspergillus cavernicola</name>
    <dbReference type="NCBI Taxonomy" id="176166"/>
    <lineage>
        <taxon>Eukaryota</taxon>
        <taxon>Fungi</taxon>
        <taxon>Dikarya</taxon>
        <taxon>Ascomycota</taxon>
        <taxon>Pezizomycotina</taxon>
        <taxon>Eurotiomycetes</taxon>
        <taxon>Eurotiomycetidae</taxon>
        <taxon>Eurotiales</taxon>
        <taxon>Aspergillaceae</taxon>
        <taxon>Aspergillus</taxon>
        <taxon>Aspergillus subgen. Nidulantes</taxon>
    </lineage>
</organism>
<reference evidence="4 5" key="1">
    <citation type="submission" date="2024-07" db="EMBL/GenBank/DDBJ databases">
        <title>Section-level genome sequencing and comparative genomics of Aspergillus sections Usti and Cavernicolus.</title>
        <authorList>
            <consortium name="Lawrence Berkeley National Laboratory"/>
            <person name="Nybo J.L."/>
            <person name="Vesth T.C."/>
            <person name="Theobald S."/>
            <person name="Frisvad J.C."/>
            <person name="Larsen T.O."/>
            <person name="Kjaerboelling I."/>
            <person name="Rothschild-Mancinelli K."/>
            <person name="Lyhne E.K."/>
            <person name="Kogle M.E."/>
            <person name="Barry K."/>
            <person name="Clum A."/>
            <person name="Na H."/>
            <person name="Ledsgaard L."/>
            <person name="Lin J."/>
            <person name="Lipzen A."/>
            <person name="Kuo A."/>
            <person name="Riley R."/>
            <person name="Mondo S."/>
            <person name="LaButti K."/>
            <person name="Haridas S."/>
            <person name="Pangalinan J."/>
            <person name="Salamov A.A."/>
            <person name="Simmons B.A."/>
            <person name="Magnuson J.K."/>
            <person name="Chen J."/>
            <person name="Drula E."/>
            <person name="Henrissat B."/>
            <person name="Wiebenga A."/>
            <person name="Lubbers R.J."/>
            <person name="Gomes A.C."/>
            <person name="Makela M.R."/>
            <person name="Stajich J."/>
            <person name="Grigoriev I.V."/>
            <person name="Mortensen U.H."/>
            <person name="De vries R.P."/>
            <person name="Baker S.E."/>
            <person name="Andersen M.R."/>
        </authorList>
    </citation>
    <scope>NUCLEOTIDE SEQUENCE [LARGE SCALE GENOMIC DNA]</scope>
    <source>
        <strain evidence="4 5">CBS 600.67</strain>
    </source>
</reference>
<proteinExistence type="inferred from homology"/>
<dbReference type="Gene3D" id="2.60.40.1180">
    <property type="entry name" value="Golgi alpha-mannosidase II"/>
    <property type="match status" value="1"/>
</dbReference>